<organism evidence="2 3">
    <name type="scientific">Canavalia gladiata</name>
    <name type="common">Sword bean</name>
    <name type="synonym">Dolichos gladiatus</name>
    <dbReference type="NCBI Taxonomy" id="3824"/>
    <lineage>
        <taxon>Eukaryota</taxon>
        <taxon>Viridiplantae</taxon>
        <taxon>Streptophyta</taxon>
        <taxon>Embryophyta</taxon>
        <taxon>Tracheophyta</taxon>
        <taxon>Spermatophyta</taxon>
        <taxon>Magnoliopsida</taxon>
        <taxon>eudicotyledons</taxon>
        <taxon>Gunneridae</taxon>
        <taxon>Pentapetalae</taxon>
        <taxon>rosids</taxon>
        <taxon>fabids</taxon>
        <taxon>Fabales</taxon>
        <taxon>Fabaceae</taxon>
        <taxon>Papilionoideae</taxon>
        <taxon>50 kb inversion clade</taxon>
        <taxon>NPAAA clade</taxon>
        <taxon>indigoferoid/millettioid clade</taxon>
        <taxon>Phaseoleae</taxon>
        <taxon>Canavalia</taxon>
    </lineage>
</organism>
<reference evidence="2 3" key="1">
    <citation type="submission" date="2024-01" db="EMBL/GenBank/DDBJ databases">
        <title>The genomes of 5 underutilized Papilionoideae crops provide insights into root nodulation and disease resistanc.</title>
        <authorList>
            <person name="Jiang F."/>
        </authorList>
    </citation>
    <scope>NUCLEOTIDE SEQUENCE [LARGE SCALE GENOMIC DNA]</scope>
    <source>
        <strain evidence="2">LVBAO_FW01</strain>
        <tissue evidence="2">Leaves</tissue>
    </source>
</reference>
<dbReference type="AlphaFoldDB" id="A0AAN9LZS9"/>
<dbReference type="EMBL" id="JAYMYQ010000003">
    <property type="protein sequence ID" value="KAK7345465.1"/>
    <property type="molecule type" value="Genomic_DNA"/>
</dbReference>
<evidence type="ECO:0000313" key="2">
    <source>
        <dbReference type="EMBL" id="KAK7345465.1"/>
    </source>
</evidence>
<feature type="compositionally biased region" description="Polar residues" evidence="1">
    <location>
        <begin position="41"/>
        <end position="61"/>
    </location>
</feature>
<evidence type="ECO:0000313" key="3">
    <source>
        <dbReference type="Proteomes" id="UP001367508"/>
    </source>
</evidence>
<keyword evidence="3" id="KW-1185">Reference proteome</keyword>
<feature type="region of interest" description="Disordered" evidence="1">
    <location>
        <begin position="41"/>
        <end position="75"/>
    </location>
</feature>
<name>A0AAN9LZS9_CANGL</name>
<comment type="caution">
    <text evidence="2">The sequence shown here is derived from an EMBL/GenBank/DDBJ whole genome shotgun (WGS) entry which is preliminary data.</text>
</comment>
<dbReference type="Proteomes" id="UP001367508">
    <property type="component" value="Unassembled WGS sequence"/>
</dbReference>
<sequence length="75" mass="8351">MLDMDGGTWFLKLRMRSNSVSQTRGPLSSIQLQPYSHFLSQSTSPNHSHLCNTLQNPTPSLQFHPLSPIPMSPSS</sequence>
<protein>
    <submittedName>
        <fullName evidence="2">Uncharacterized protein</fullName>
    </submittedName>
</protein>
<proteinExistence type="predicted"/>
<evidence type="ECO:0000256" key="1">
    <source>
        <dbReference type="SAM" id="MobiDB-lite"/>
    </source>
</evidence>
<accession>A0AAN9LZS9</accession>
<gene>
    <name evidence="2" type="ORF">VNO77_16069</name>
</gene>